<feature type="region of interest" description="Disordered" evidence="1">
    <location>
        <begin position="1"/>
        <end position="105"/>
    </location>
</feature>
<organism evidence="2 3">
    <name type="scientific">Cyclospora cayetanensis</name>
    <dbReference type="NCBI Taxonomy" id="88456"/>
    <lineage>
        <taxon>Eukaryota</taxon>
        <taxon>Sar</taxon>
        <taxon>Alveolata</taxon>
        <taxon>Apicomplexa</taxon>
        <taxon>Conoidasida</taxon>
        <taxon>Coccidia</taxon>
        <taxon>Eucoccidiorida</taxon>
        <taxon>Eimeriorina</taxon>
        <taxon>Eimeriidae</taxon>
        <taxon>Cyclospora</taxon>
    </lineage>
</organism>
<sequence length="119" mass="12442">MTVPSDGRQPSEGIPLLQQQGLENASSSSETAAEPLRKELRAAQAAAGDTPSAPAKTTQPPDWNARPATGGESPFHSQQGISHCSSHSASLDEARGPHCGAQWDSWPFSDARQALVAVL</sequence>
<dbReference type="InParanoid" id="A0A1D3CUK2"/>
<accession>A0A1D3CUK2</accession>
<proteinExistence type="predicted"/>
<dbReference type="EMBL" id="JROU02001904">
    <property type="protein sequence ID" value="OEH74857.1"/>
    <property type="molecule type" value="Genomic_DNA"/>
</dbReference>
<dbReference type="Proteomes" id="UP000095192">
    <property type="component" value="Unassembled WGS sequence"/>
</dbReference>
<protein>
    <submittedName>
        <fullName evidence="2">Uncharacterized protein</fullName>
    </submittedName>
</protein>
<dbReference type="AlphaFoldDB" id="A0A1D3CUK2"/>
<evidence type="ECO:0000313" key="2">
    <source>
        <dbReference type="EMBL" id="OEH74857.1"/>
    </source>
</evidence>
<keyword evidence="3" id="KW-1185">Reference proteome</keyword>
<evidence type="ECO:0000256" key="1">
    <source>
        <dbReference type="SAM" id="MobiDB-lite"/>
    </source>
</evidence>
<feature type="compositionally biased region" description="Polar residues" evidence="1">
    <location>
        <begin position="75"/>
        <end position="89"/>
    </location>
</feature>
<feature type="compositionally biased region" description="Low complexity" evidence="1">
    <location>
        <begin position="23"/>
        <end position="34"/>
    </location>
</feature>
<dbReference type="VEuPathDB" id="ToxoDB:cyc_08432"/>
<comment type="caution">
    <text evidence="2">The sequence shown here is derived from an EMBL/GenBank/DDBJ whole genome shotgun (WGS) entry which is preliminary data.</text>
</comment>
<name>A0A1D3CUK2_9EIME</name>
<evidence type="ECO:0000313" key="3">
    <source>
        <dbReference type="Proteomes" id="UP000095192"/>
    </source>
</evidence>
<gene>
    <name evidence="2" type="ORF">cyc_08432</name>
</gene>
<reference evidence="2 3" key="1">
    <citation type="journal article" date="2016" name="BMC Genomics">
        <title>Comparative genomics reveals Cyclospora cayetanensis possesses coccidia-like metabolism and invasion components but unique surface antigens.</title>
        <authorList>
            <person name="Liu S."/>
            <person name="Wang L."/>
            <person name="Zheng H."/>
            <person name="Xu Z."/>
            <person name="Roellig D.M."/>
            <person name="Li N."/>
            <person name="Frace M.A."/>
            <person name="Tang K."/>
            <person name="Arrowood M.J."/>
            <person name="Moss D.M."/>
            <person name="Zhang L."/>
            <person name="Feng Y."/>
            <person name="Xiao L."/>
        </authorList>
    </citation>
    <scope>NUCLEOTIDE SEQUENCE [LARGE SCALE GENOMIC DNA]</scope>
    <source>
        <strain evidence="2 3">CHN_HEN01</strain>
    </source>
</reference>